<evidence type="ECO:0008006" key="3">
    <source>
        <dbReference type="Google" id="ProtNLM"/>
    </source>
</evidence>
<protein>
    <recommendedName>
        <fullName evidence="3">Lipoprotein</fullName>
    </recommendedName>
</protein>
<dbReference type="Gene3D" id="2.120.10.30">
    <property type="entry name" value="TolB, C-terminal domain"/>
    <property type="match status" value="1"/>
</dbReference>
<dbReference type="InterPro" id="IPR011042">
    <property type="entry name" value="6-blade_b-propeller_TolB-like"/>
</dbReference>
<organism evidence="1 2">
    <name type="scientific">Moritella viscosa</name>
    <dbReference type="NCBI Taxonomy" id="80854"/>
    <lineage>
        <taxon>Bacteria</taxon>
        <taxon>Pseudomonadati</taxon>
        <taxon>Pseudomonadota</taxon>
        <taxon>Gammaproteobacteria</taxon>
        <taxon>Alteromonadales</taxon>
        <taxon>Moritellaceae</taxon>
        <taxon>Moritella</taxon>
    </lineage>
</organism>
<dbReference type="Proteomes" id="UP000183794">
    <property type="component" value="Unassembled WGS sequence"/>
</dbReference>
<dbReference type="EMBL" id="FPLD01000102">
    <property type="protein sequence ID" value="SGZ11311.1"/>
    <property type="molecule type" value="Genomic_DNA"/>
</dbReference>
<accession>A0A1L0A8J6</accession>
<sequence>MKNSIFKTSLLVAALSLSGCDVTFITPDWVKFYDNSKTEETTVEWLSAQVIDSVGNIIQAGETIKTGSDRVQNILLVKYGTSGNTIWTVEHDVTYGLSRSDENITAMVIDDKDNIYITATVYLQNNALGPRASLLAKFSTDGSIIWEQIISNEYDVRDLELKNNKLYVTGLNTKIFNTDGEQQLNIEHPEQRAWDIAVDMDENMYVSGRKSISKYNTSGQLEWMQLQTEDTFAEAATTILTDGSVLSIIMTKDRNLQIQAIDINGQLLWRNNVYGNQDSYALPGPVILQKNAQDELFIAFSDASNRDLIKMQANGDIIWHVSNQQGEISAINLDDNGGIFVVGNGNNEKYTDDGVLIAVANTEYEVQQRTGSIVRKGNDVYVGYSTFINNNFDFYLAKYTDR</sequence>
<dbReference type="RefSeq" id="WP_075518384.1">
    <property type="nucleotide sequence ID" value="NZ_FPLD01000102.1"/>
</dbReference>
<evidence type="ECO:0000313" key="1">
    <source>
        <dbReference type="EMBL" id="SGZ11311.1"/>
    </source>
</evidence>
<reference evidence="1 2" key="1">
    <citation type="submission" date="2016-11" db="EMBL/GenBank/DDBJ databases">
        <authorList>
            <person name="Jaros S."/>
            <person name="Januszkiewicz K."/>
            <person name="Wedrychowicz H."/>
        </authorList>
    </citation>
    <scope>NUCLEOTIDE SEQUENCE [LARGE SCALE GENOMIC DNA]</scope>
    <source>
        <strain evidence="1">NVI 5450</strain>
    </source>
</reference>
<gene>
    <name evidence="1" type="ORF">NVI5450_3673</name>
</gene>
<evidence type="ECO:0000313" key="2">
    <source>
        <dbReference type="Proteomes" id="UP000183794"/>
    </source>
</evidence>
<dbReference type="AlphaFoldDB" id="A0A1L0A8J6"/>
<dbReference type="PROSITE" id="PS51257">
    <property type="entry name" value="PROKAR_LIPOPROTEIN"/>
    <property type="match status" value="1"/>
</dbReference>
<proteinExistence type="predicted"/>
<name>A0A1L0A8J6_9GAMM</name>
<dbReference type="SUPFAM" id="SSF101898">
    <property type="entry name" value="NHL repeat"/>
    <property type="match status" value="1"/>
</dbReference>
<dbReference type="OrthoDB" id="436945at2"/>